<keyword evidence="1" id="KW-0539">Nucleus</keyword>
<dbReference type="AlphaFoldDB" id="A0A137NWX9"/>
<dbReference type="InterPro" id="IPR050987">
    <property type="entry name" value="AtrR-like"/>
</dbReference>
<dbReference type="CDD" id="cd12148">
    <property type="entry name" value="fungal_TF_MHR"/>
    <property type="match status" value="1"/>
</dbReference>
<organism evidence="4 5">
    <name type="scientific">Conidiobolus coronatus (strain ATCC 28846 / CBS 209.66 / NRRL 28638)</name>
    <name type="common">Delacroixia coronata</name>
    <dbReference type="NCBI Taxonomy" id="796925"/>
    <lineage>
        <taxon>Eukaryota</taxon>
        <taxon>Fungi</taxon>
        <taxon>Fungi incertae sedis</taxon>
        <taxon>Zoopagomycota</taxon>
        <taxon>Entomophthoromycotina</taxon>
        <taxon>Entomophthoromycetes</taxon>
        <taxon>Entomophthorales</taxon>
        <taxon>Ancylistaceae</taxon>
        <taxon>Conidiobolus</taxon>
    </lineage>
</organism>
<dbReference type="GO" id="GO:0003677">
    <property type="term" value="F:DNA binding"/>
    <property type="evidence" value="ECO:0007669"/>
    <property type="project" value="InterPro"/>
</dbReference>
<feature type="transmembrane region" description="Helical" evidence="2">
    <location>
        <begin position="288"/>
        <end position="311"/>
    </location>
</feature>
<feature type="domain" description="Xylanolytic transcriptional activator regulatory" evidence="3">
    <location>
        <begin position="164"/>
        <end position="276"/>
    </location>
</feature>
<dbReference type="PANTHER" id="PTHR46910:SF1">
    <property type="entry name" value="MISCELLANEOUS ZN(II)2CYS6 TRANSCRIPTION FACTOR (EUROFUNG)-RELATED"/>
    <property type="match status" value="1"/>
</dbReference>
<reference evidence="4 5" key="1">
    <citation type="journal article" date="2015" name="Genome Biol. Evol.">
        <title>Phylogenomic analyses indicate that early fungi evolved digesting cell walls of algal ancestors of land plants.</title>
        <authorList>
            <person name="Chang Y."/>
            <person name="Wang S."/>
            <person name="Sekimoto S."/>
            <person name="Aerts A.L."/>
            <person name="Choi C."/>
            <person name="Clum A."/>
            <person name="LaButti K.M."/>
            <person name="Lindquist E.A."/>
            <person name="Yee Ngan C."/>
            <person name="Ohm R.A."/>
            <person name="Salamov A.A."/>
            <person name="Grigoriev I.V."/>
            <person name="Spatafora J.W."/>
            <person name="Berbee M.L."/>
        </authorList>
    </citation>
    <scope>NUCLEOTIDE SEQUENCE [LARGE SCALE GENOMIC DNA]</scope>
    <source>
        <strain evidence="4 5">NRRL 28638</strain>
    </source>
</reference>
<evidence type="ECO:0000256" key="1">
    <source>
        <dbReference type="ARBA" id="ARBA00023242"/>
    </source>
</evidence>
<evidence type="ECO:0000259" key="3">
    <source>
        <dbReference type="Pfam" id="PF04082"/>
    </source>
</evidence>
<dbReference type="PANTHER" id="PTHR46910">
    <property type="entry name" value="TRANSCRIPTION FACTOR PDR1"/>
    <property type="match status" value="1"/>
</dbReference>
<evidence type="ECO:0000256" key="2">
    <source>
        <dbReference type="SAM" id="Phobius"/>
    </source>
</evidence>
<dbReference type="Proteomes" id="UP000070444">
    <property type="component" value="Unassembled WGS sequence"/>
</dbReference>
<feature type="transmembrane region" description="Helical" evidence="2">
    <location>
        <begin position="235"/>
        <end position="254"/>
    </location>
</feature>
<evidence type="ECO:0000313" key="4">
    <source>
        <dbReference type="EMBL" id="KXN67181.1"/>
    </source>
</evidence>
<dbReference type="GO" id="GO:0006351">
    <property type="term" value="P:DNA-templated transcription"/>
    <property type="evidence" value="ECO:0007669"/>
    <property type="project" value="InterPro"/>
</dbReference>
<sequence>MNLNTKSKLVVNYRPCVKCNKRLSKVGNIYCKGCKPKKEYNRTLSKNLREIYLSKFDINNPSHGNEHAKVANMPGSKLTYSRFRLNKEISLQNNTKTPTIFLHFSTLYFMYNSVTIQQNPKYQQFVSSKEDQLPAILSTIQLIPVPTSRPLLLLAQESYWDDLITSYFKHIHPILPIFSIHSFNPKTAAKPLMSAVYYGGFQFMQNKPPELVKYFNEYAERNIKEATRTISLQNAQATLIYSFMMVFSGNFKLFRALQTHTIRMSYALGLHLNLKWLTSIQRYDRMRFFLSICPVHMFFYGIGSLSLIQLIEIGDFNTELVDSNYQIPNSKSVFSLDTKDENIVYGICVDIRFALSCMQSQHIFNLRKCTKHTIQSEFDMLFASFTQKYAEYMSIYDSILQKYQHLKLNIQIQRINSIIAYHIGNLEMYSVLRYKVDKLNSSDVSNMLDECVILFNTIIESQEFCQLRHTYPYLAGLNFIKIYQIANTSEKSLIRRNLGKLIDYLSKGPIKDKLTYLIIKKEYELILKSK</sequence>
<gene>
    <name evidence="4" type="ORF">CONCODRAFT_19798</name>
</gene>
<dbReference type="Pfam" id="PF04082">
    <property type="entry name" value="Fungal_trans"/>
    <property type="match status" value="1"/>
</dbReference>
<dbReference type="GO" id="GO:0008270">
    <property type="term" value="F:zinc ion binding"/>
    <property type="evidence" value="ECO:0007669"/>
    <property type="project" value="InterPro"/>
</dbReference>
<accession>A0A137NWX9</accession>
<dbReference type="InterPro" id="IPR007219">
    <property type="entry name" value="XnlR_reg_dom"/>
</dbReference>
<proteinExistence type="predicted"/>
<name>A0A137NWX9_CONC2</name>
<keyword evidence="2" id="KW-1133">Transmembrane helix</keyword>
<evidence type="ECO:0000313" key="5">
    <source>
        <dbReference type="Proteomes" id="UP000070444"/>
    </source>
</evidence>
<protein>
    <recommendedName>
        <fullName evidence="3">Xylanolytic transcriptional activator regulatory domain-containing protein</fullName>
    </recommendedName>
</protein>
<keyword evidence="2" id="KW-0472">Membrane</keyword>
<dbReference type="EMBL" id="KQ964654">
    <property type="protein sequence ID" value="KXN67181.1"/>
    <property type="molecule type" value="Genomic_DNA"/>
</dbReference>
<dbReference type="GO" id="GO:0003700">
    <property type="term" value="F:DNA-binding transcription factor activity"/>
    <property type="evidence" value="ECO:0007669"/>
    <property type="project" value="InterPro"/>
</dbReference>
<keyword evidence="2" id="KW-0812">Transmembrane</keyword>
<keyword evidence="5" id="KW-1185">Reference proteome</keyword>